<reference evidence="2" key="1">
    <citation type="journal article" date="2022" name="Int. J. Mol. Sci.">
        <title>Draft Genome of Tanacetum Coccineum: Genomic Comparison of Closely Related Tanacetum-Family Plants.</title>
        <authorList>
            <person name="Yamashiro T."/>
            <person name="Shiraishi A."/>
            <person name="Nakayama K."/>
            <person name="Satake H."/>
        </authorList>
    </citation>
    <scope>NUCLEOTIDE SEQUENCE</scope>
</reference>
<sequence>MISSLPPISAVGSISPLTGFLASYSAALVVIIVIGCYCYSYSDSVPFCYMIDRCPSFLKLPLIPLWSLAYSAYRTQNHAFIILITLISEAPYVAGFLTQFEAPLRQ</sequence>
<protein>
    <submittedName>
        <fullName evidence="2">Uncharacterized protein</fullName>
    </submittedName>
</protein>
<dbReference type="EMBL" id="BQNB010013751">
    <property type="protein sequence ID" value="GJT19843.1"/>
    <property type="molecule type" value="Genomic_DNA"/>
</dbReference>
<dbReference type="Proteomes" id="UP001151760">
    <property type="component" value="Unassembled WGS sequence"/>
</dbReference>
<accession>A0ABQ5C1D6</accession>
<keyword evidence="1" id="KW-0812">Transmembrane</keyword>
<feature type="transmembrane region" description="Helical" evidence="1">
    <location>
        <begin position="79"/>
        <end position="100"/>
    </location>
</feature>
<evidence type="ECO:0000313" key="3">
    <source>
        <dbReference type="Proteomes" id="UP001151760"/>
    </source>
</evidence>
<name>A0ABQ5C1D6_9ASTR</name>
<reference evidence="2" key="2">
    <citation type="submission" date="2022-01" db="EMBL/GenBank/DDBJ databases">
        <authorList>
            <person name="Yamashiro T."/>
            <person name="Shiraishi A."/>
            <person name="Satake H."/>
            <person name="Nakayama K."/>
        </authorList>
    </citation>
    <scope>NUCLEOTIDE SEQUENCE</scope>
</reference>
<evidence type="ECO:0000256" key="1">
    <source>
        <dbReference type="SAM" id="Phobius"/>
    </source>
</evidence>
<feature type="transmembrane region" description="Helical" evidence="1">
    <location>
        <begin position="20"/>
        <end position="42"/>
    </location>
</feature>
<gene>
    <name evidence="2" type="ORF">Tco_0878549</name>
</gene>
<keyword evidence="3" id="KW-1185">Reference proteome</keyword>
<keyword evidence="1" id="KW-0472">Membrane</keyword>
<comment type="caution">
    <text evidence="2">The sequence shown here is derived from an EMBL/GenBank/DDBJ whole genome shotgun (WGS) entry which is preliminary data.</text>
</comment>
<keyword evidence="1" id="KW-1133">Transmembrane helix</keyword>
<evidence type="ECO:0000313" key="2">
    <source>
        <dbReference type="EMBL" id="GJT19843.1"/>
    </source>
</evidence>
<proteinExistence type="predicted"/>
<organism evidence="2 3">
    <name type="scientific">Tanacetum coccineum</name>
    <dbReference type="NCBI Taxonomy" id="301880"/>
    <lineage>
        <taxon>Eukaryota</taxon>
        <taxon>Viridiplantae</taxon>
        <taxon>Streptophyta</taxon>
        <taxon>Embryophyta</taxon>
        <taxon>Tracheophyta</taxon>
        <taxon>Spermatophyta</taxon>
        <taxon>Magnoliopsida</taxon>
        <taxon>eudicotyledons</taxon>
        <taxon>Gunneridae</taxon>
        <taxon>Pentapetalae</taxon>
        <taxon>asterids</taxon>
        <taxon>campanulids</taxon>
        <taxon>Asterales</taxon>
        <taxon>Asteraceae</taxon>
        <taxon>Asteroideae</taxon>
        <taxon>Anthemideae</taxon>
        <taxon>Anthemidinae</taxon>
        <taxon>Tanacetum</taxon>
    </lineage>
</organism>